<name>A0A183ITZ1_9BILA</name>
<evidence type="ECO:0000313" key="3">
    <source>
        <dbReference type="Proteomes" id="UP000270296"/>
    </source>
</evidence>
<evidence type="ECO:0000313" key="2">
    <source>
        <dbReference type="EMBL" id="VDP11839.1"/>
    </source>
</evidence>
<accession>A0A183ITZ1</accession>
<gene>
    <name evidence="2" type="ORF">SBAD_LOCUS7088</name>
</gene>
<dbReference type="WBParaSite" id="SBAD_0000735401-mRNA-1">
    <property type="protein sequence ID" value="SBAD_0000735401-mRNA-1"/>
    <property type="gene ID" value="SBAD_0000735401"/>
</dbReference>
<evidence type="ECO:0000313" key="4">
    <source>
        <dbReference type="WBParaSite" id="SBAD_0000735401-mRNA-1"/>
    </source>
</evidence>
<evidence type="ECO:0000256" key="1">
    <source>
        <dbReference type="SAM" id="MobiDB-lite"/>
    </source>
</evidence>
<dbReference type="Proteomes" id="UP000270296">
    <property type="component" value="Unassembled WGS sequence"/>
</dbReference>
<protein>
    <submittedName>
        <fullName evidence="2 4">Uncharacterized protein</fullName>
    </submittedName>
</protein>
<feature type="compositionally biased region" description="Gly residues" evidence="1">
    <location>
        <begin position="48"/>
        <end position="57"/>
    </location>
</feature>
<feature type="region of interest" description="Disordered" evidence="1">
    <location>
        <begin position="24"/>
        <end position="68"/>
    </location>
</feature>
<proteinExistence type="predicted"/>
<reference evidence="4" key="1">
    <citation type="submission" date="2016-06" db="UniProtKB">
        <authorList>
            <consortium name="WormBaseParasite"/>
        </authorList>
    </citation>
    <scope>IDENTIFICATION</scope>
</reference>
<sequence length="263" mass="28607">MDDLPPPEFAAAALTPSSRFTATVDMSSSVAARKPRSNARNLRKRHYVGGGDHGNGGIDQQPPSIDRSADGHSILADRFGFFHNVFQPNMFTSAPVQETLRGPPVNRIINDVFERRCPCMNGTFPELCCLNDPSGNRCQLHRLFQGTLPLLTSYRPVNWIPFAQHFSSSLPAAATASTPAPAVYPSTSSSSVHQMHQQVPVPNNPCIHCAHHHATIAASAASPFAALHPRISITHHLVPQPASPMSFVPFSLERVPEVIMPFL</sequence>
<keyword evidence="3" id="KW-1185">Reference proteome</keyword>
<organism evidence="4">
    <name type="scientific">Soboliphyme baturini</name>
    <dbReference type="NCBI Taxonomy" id="241478"/>
    <lineage>
        <taxon>Eukaryota</taxon>
        <taxon>Metazoa</taxon>
        <taxon>Ecdysozoa</taxon>
        <taxon>Nematoda</taxon>
        <taxon>Enoplea</taxon>
        <taxon>Dorylaimia</taxon>
        <taxon>Dioctophymatida</taxon>
        <taxon>Dioctophymatoidea</taxon>
        <taxon>Soboliphymatidae</taxon>
        <taxon>Soboliphyme</taxon>
    </lineage>
</organism>
<feature type="compositionally biased region" description="Basic residues" evidence="1">
    <location>
        <begin position="33"/>
        <end position="47"/>
    </location>
</feature>
<reference evidence="2 3" key="2">
    <citation type="submission" date="2018-11" db="EMBL/GenBank/DDBJ databases">
        <authorList>
            <consortium name="Pathogen Informatics"/>
        </authorList>
    </citation>
    <scope>NUCLEOTIDE SEQUENCE [LARGE SCALE GENOMIC DNA]</scope>
</reference>
<dbReference type="EMBL" id="UZAM01010310">
    <property type="protein sequence ID" value="VDP11839.1"/>
    <property type="molecule type" value="Genomic_DNA"/>
</dbReference>
<dbReference type="AlphaFoldDB" id="A0A183ITZ1"/>